<dbReference type="OrthoDB" id="1822186at2"/>
<comment type="caution">
    <text evidence="3">The sequence shown here is derived from an EMBL/GenBank/DDBJ whole genome shotgun (WGS) entry which is preliminary data.</text>
</comment>
<dbReference type="PATRIC" id="fig|1341157.4.peg.2541"/>
<organism evidence="3 4">
    <name type="scientific">Ruminococcus flavefaciens 007c</name>
    <dbReference type="NCBI Taxonomy" id="1341157"/>
    <lineage>
        <taxon>Bacteria</taxon>
        <taxon>Bacillati</taxon>
        <taxon>Bacillota</taxon>
        <taxon>Clostridia</taxon>
        <taxon>Eubacteriales</taxon>
        <taxon>Oscillospiraceae</taxon>
        <taxon>Ruminococcus</taxon>
    </lineage>
</organism>
<evidence type="ECO:0000313" key="3">
    <source>
        <dbReference type="EMBL" id="EWM53058.1"/>
    </source>
</evidence>
<gene>
    <name evidence="3" type="ORF">RF007C_15720</name>
</gene>
<evidence type="ECO:0008006" key="5">
    <source>
        <dbReference type="Google" id="ProtNLM"/>
    </source>
</evidence>
<dbReference type="PROSITE" id="PS51257">
    <property type="entry name" value="PROKAR_LIPOPROTEIN"/>
    <property type="match status" value="1"/>
</dbReference>
<feature type="chain" id="PRO_5039067681" description="Lipocalin-like domain-containing protein" evidence="2">
    <location>
        <begin position="26"/>
        <end position="158"/>
    </location>
</feature>
<keyword evidence="2" id="KW-0732">Signal</keyword>
<dbReference type="EMBL" id="ATAX01000028">
    <property type="protein sequence ID" value="EWM53058.1"/>
    <property type="molecule type" value="Genomic_DNA"/>
</dbReference>
<feature type="region of interest" description="Disordered" evidence="1">
    <location>
        <begin position="135"/>
        <end position="158"/>
    </location>
</feature>
<reference evidence="3 4" key="1">
    <citation type="journal article" date="2014" name="PLoS ONE">
        <title>Rumen cellulosomics: divergent fiber-degrading strategies revealed by comparative genome-wide analysis of six ruminococcal strains.</title>
        <authorList>
            <person name="Dassa B."/>
            <person name="Borovok I."/>
            <person name="Ruimy-Israeli V."/>
            <person name="Lamed R."/>
            <person name="Flint H.J."/>
            <person name="Duncan S.H."/>
            <person name="Henrissat B."/>
            <person name="Coutinho P."/>
            <person name="Morrison M."/>
            <person name="Mosoni P."/>
            <person name="Yeoman C.J."/>
            <person name="White B.A."/>
            <person name="Bayer E.A."/>
        </authorList>
    </citation>
    <scope>NUCLEOTIDE SEQUENCE [LARGE SCALE GENOMIC DNA]</scope>
    <source>
        <strain evidence="3 4">007c</strain>
    </source>
</reference>
<accession>W7UGI2</accession>
<dbReference type="AlphaFoldDB" id="W7UGI2"/>
<name>W7UGI2_RUMFL</name>
<evidence type="ECO:0000256" key="2">
    <source>
        <dbReference type="SAM" id="SignalP"/>
    </source>
</evidence>
<dbReference type="Proteomes" id="UP000019365">
    <property type="component" value="Unassembled WGS sequence"/>
</dbReference>
<proteinExistence type="predicted"/>
<evidence type="ECO:0000256" key="1">
    <source>
        <dbReference type="SAM" id="MobiDB-lite"/>
    </source>
</evidence>
<evidence type="ECO:0000313" key="4">
    <source>
        <dbReference type="Proteomes" id="UP000019365"/>
    </source>
</evidence>
<keyword evidence="4" id="KW-1185">Reference proteome</keyword>
<dbReference type="RefSeq" id="WP_019679792.1">
    <property type="nucleotide sequence ID" value="NZ_ATAX01000028.1"/>
</dbReference>
<feature type="signal peptide" evidence="2">
    <location>
        <begin position="1"/>
        <end position="25"/>
    </location>
</feature>
<sequence length="158" mass="17050">MKRTICCISAAALLAGFACSCGSHSTPTDHVSVSLEMHSSKTPEEITSDVAGDWKISSKTINGNEQETPVGRYNFADNGNGLFYDENDMPHQVVWSITESGGIRLIYVETGETTANYEFISGDLVINEDTSQGRVETHLTKVPDKTEGAEADSAGKEK</sequence>
<protein>
    <recommendedName>
        <fullName evidence="5">Lipocalin-like domain-containing protein</fullName>
    </recommendedName>
</protein>